<name>A0AAE3L535_9GAMM</name>
<dbReference type="InterPro" id="IPR010985">
    <property type="entry name" value="Ribbon_hlx_hlx"/>
</dbReference>
<dbReference type="EMBL" id="JANUCT010000003">
    <property type="protein sequence ID" value="MCS3902592.1"/>
    <property type="molecule type" value="Genomic_DNA"/>
</dbReference>
<comment type="caution">
    <text evidence="1">The sequence shown here is derived from an EMBL/GenBank/DDBJ whole genome shotgun (WGS) entry which is preliminary data.</text>
</comment>
<dbReference type="SUPFAM" id="SSF47598">
    <property type="entry name" value="Ribbon-helix-helix"/>
    <property type="match status" value="1"/>
</dbReference>
<organism evidence="1 2">
    <name type="scientific">Methylohalomonas lacus</name>
    <dbReference type="NCBI Taxonomy" id="398773"/>
    <lineage>
        <taxon>Bacteria</taxon>
        <taxon>Pseudomonadati</taxon>
        <taxon>Pseudomonadota</taxon>
        <taxon>Gammaproteobacteria</taxon>
        <taxon>Methylohalomonadales</taxon>
        <taxon>Methylohalomonadaceae</taxon>
        <taxon>Methylohalomonas</taxon>
    </lineage>
</organism>
<dbReference type="GO" id="GO:0006355">
    <property type="term" value="P:regulation of DNA-templated transcription"/>
    <property type="evidence" value="ECO:0007669"/>
    <property type="project" value="InterPro"/>
</dbReference>
<dbReference type="InterPro" id="IPR013321">
    <property type="entry name" value="Arc_rbn_hlx_hlx"/>
</dbReference>
<proteinExistence type="predicted"/>
<reference evidence="1" key="1">
    <citation type="submission" date="2022-08" db="EMBL/GenBank/DDBJ databases">
        <title>Genomic Encyclopedia of Type Strains, Phase III (KMG-III): the genomes of soil and plant-associated and newly described type strains.</title>
        <authorList>
            <person name="Whitman W."/>
        </authorList>
    </citation>
    <scope>NUCLEOTIDE SEQUENCE</scope>
    <source>
        <strain evidence="1">HMT 1</strain>
    </source>
</reference>
<keyword evidence="2" id="KW-1185">Reference proteome</keyword>
<evidence type="ECO:0000313" key="1">
    <source>
        <dbReference type="EMBL" id="MCS3902592.1"/>
    </source>
</evidence>
<dbReference type="Gene3D" id="1.10.1220.10">
    <property type="entry name" value="Met repressor-like"/>
    <property type="match status" value="1"/>
</dbReference>
<sequence length="77" mass="8512">MTARKIATLNLRIDPDLKAAARTAAGREHRSVTNWIEVLIRERCESHGIPVPEQQAVFGYETDDSAIGYDVDDSAAE</sequence>
<dbReference type="Proteomes" id="UP001204445">
    <property type="component" value="Unassembled WGS sequence"/>
</dbReference>
<protein>
    <submittedName>
        <fullName evidence="1">Uncharacterized protein</fullName>
    </submittedName>
</protein>
<dbReference type="AlphaFoldDB" id="A0AAE3L535"/>
<accession>A0AAE3L535</accession>
<gene>
    <name evidence="1" type="ORF">J2T55_000596</name>
</gene>
<dbReference type="RefSeq" id="WP_259054138.1">
    <property type="nucleotide sequence ID" value="NZ_JANUCT010000003.1"/>
</dbReference>
<evidence type="ECO:0000313" key="2">
    <source>
        <dbReference type="Proteomes" id="UP001204445"/>
    </source>
</evidence>